<keyword evidence="1" id="KW-0472">Membrane</keyword>
<feature type="transmembrane region" description="Helical" evidence="1">
    <location>
        <begin position="415"/>
        <end position="434"/>
    </location>
</feature>
<evidence type="ECO:0000313" key="2">
    <source>
        <dbReference type="EMBL" id="GGB70413.1"/>
    </source>
</evidence>
<feature type="transmembrane region" description="Helical" evidence="1">
    <location>
        <begin position="234"/>
        <end position="251"/>
    </location>
</feature>
<dbReference type="Proteomes" id="UP000628854">
    <property type="component" value="Unassembled WGS sequence"/>
</dbReference>
<evidence type="ECO:0000256" key="1">
    <source>
        <dbReference type="SAM" id="Phobius"/>
    </source>
</evidence>
<dbReference type="EMBL" id="BMKF01000002">
    <property type="protein sequence ID" value="GGB70413.1"/>
    <property type="molecule type" value="Genomic_DNA"/>
</dbReference>
<protein>
    <recommendedName>
        <fullName evidence="4">AcrB/AcrD/AcrF family protein</fullName>
    </recommendedName>
</protein>
<keyword evidence="1" id="KW-1133">Transmembrane helix</keyword>
<name>A0ABQ1JM09_9PROT</name>
<organism evidence="2 3">
    <name type="scientific">Henriciella pelagia</name>
    <dbReference type="NCBI Taxonomy" id="1977912"/>
    <lineage>
        <taxon>Bacteria</taxon>
        <taxon>Pseudomonadati</taxon>
        <taxon>Pseudomonadota</taxon>
        <taxon>Alphaproteobacteria</taxon>
        <taxon>Hyphomonadales</taxon>
        <taxon>Hyphomonadaceae</taxon>
        <taxon>Henriciella</taxon>
    </lineage>
</organism>
<accession>A0ABQ1JM09</accession>
<feature type="transmembrane region" description="Helical" evidence="1">
    <location>
        <begin position="192"/>
        <end position="225"/>
    </location>
</feature>
<keyword evidence="1" id="KW-0812">Transmembrane</keyword>
<evidence type="ECO:0000313" key="3">
    <source>
        <dbReference type="Proteomes" id="UP000628854"/>
    </source>
</evidence>
<proteinExistence type="predicted"/>
<feature type="transmembrane region" description="Helical" evidence="1">
    <location>
        <begin position="271"/>
        <end position="289"/>
    </location>
</feature>
<feature type="transmembrane region" description="Helical" evidence="1">
    <location>
        <begin position="391"/>
        <end position="409"/>
    </location>
</feature>
<evidence type="ECO:0008006" key="4">
    <source>
        <dbReference type="Google" id="ProtNLM"/>
    </source>
</evidence>
<feature type="transmembrane region" description="Helical" evidence="1">
    <location>
        <begin position="365"/>
        <end position="384"/>
    </location>
</feature>
<sequence length="609" mass="65061">MSFHGDQAAVMAPHARTPVWPLLVFGGLAVLLTLLKAGPAFGGDLLGSDDMMRMQQVRDLITGTNSWYDVNQSRLLTPEGGAMHWSRLPDLFLAGTVWMLQPLFGREMAEGIAVTTWPIFLMVWALVAVGVCLRRLNAPLSGQVAGLFFFITSFAAANFMPGRVDHHSLGLVLTLTTLACLLSPQMTIRSGLVAGACVAAMLTVAVENLPAALLAITGFAMAWIIRGEAEARRLRSFGATLIVVGLIVYIFDAPGAGGMRYVCDAFGQSHFVALLVAGSGLSAIGTAMPRTPDWRMRFVTMGVVGLMTMASFVATNPINFDGTRPDCLADPYSRLSGDVQSGWLSVVSEARSLSTVLSTDLPGGFYYYGFAIAGLCAAAVSLYLARKGERFARASLLVLCLAGFLLSAWQLRGATLAHAAAAIAAGWLFGFLFTGWLRKRGAMPALALFIGALAVSPLFWQVPKQLKARAETTNDVITDCKSGDAFQAIAAAPRMIVFTPIDLGAPLIYHTRHYASAAPYHRNPSSIEMTLSVFGGSTDTARRKISMTGATHLLYCPGLGELETYAERSPDGFAADLESGNLPDWLVPLTAPVDGESGPVIYTISFEQN</sequence>
<dbReference type="RefSeq" id="WP_084392609.1">
    <property type="nucleotide sequence ID" value="NZ_BMKF01000002.1"/>
</dbReference>
<reference evidence="3" key="1">
    <citation type="journal article" date="2019" name="Int. J. Syst. Evol. Microbiol.">
        <title>The Global Catalogue of Microorganisms (GCM) 10K type strain sequencing project: providing services to taxonomists for standard genome sequencing and annotation.</title>
        <authorList>
            <consortium name="The Broad Institute Genomics Platform"/>
            <consortium name="The Broad Institute Genome Sequencing Center for Infectious Disease"/>
            <person name="Wu L."/>
            <person name="Ma J."/>
        </authorList>
    </citation>
    <scope>NUCLEOTIDE SEQUENCE [LARGE SCALE GENOMIC DNA]</scope>
    <source>
        <strain evidence="3">CGMCC 1.15928</strain>
    </source>
</reference>
<feature type="transmembrane region" description="Helical" evidence="1">
    <location>
        <begin position="441"/>
        <end position="460"/>
    </location>
</feature>
<feature type="transmembrane region" description="Helical" evidence="1">
    <location>
        <begin position="142"/>
        <end position="161"/>
    </location>
</feature>
<gene>
    <name evidence="2" type="ORF">GCM10011503_18860</name>
</gene>
<feature type="transmembrane region" description="Helical" evidence="1">
    <location>
        <begin position="112"/>
        <end position="136"/>
    </location>
</feature>
<comment type="caution">
    <text evidence="2">The sequence shown here is derived from an EMBL/GenBank/DDBJ whole genome shotgun (WGS) entry which is preliminary data.</text>
</comment>
<keyword evidence="3" id="KW-1185">Reference proteome</keyword>
<feature type="transmembrane region" description="Helical" evidence="1">
    <location>
        <begin position="296"/>
        <end position="314"/>
    </location>
</feature>